<accession>A0A0C3Q033</accession>
<evidence type="ECO:0000313" key="2">
    <source>
        <dbReference type="EMBL" id="KIO15636.1"/>
    </source>
</evidence>
<dbReference type="HOGENOM" id="CLU_2499555_0_0_1"/>
<protein>
    <submittedName>
        <fullName evidence="2">Uncharacterized protein</fullName>
    </submittedName>
</protein>
<keyword evidence="3" id="KW-1185">Reference proteome</keyword>
<evidence type="ECO:0000313" key="3">
    <source>
        <dbReference type="Proteomes" id="UP000054248"/>
    </source>
</evidence>
<feature type="compositionally biased region" description="Acidic residues" evidence="1">
    <location>
        <begin position="36"/>
        <end position="45"/>
    </location>
</feature>
<reference evidence="3" key="2">
    <citation type="submission" date="2015-01" db="EMBL/GenBank/DDBJ databases">
        <title>Evolutionary Origins and Diversification of the Mycorrhizal Mutualists.</title>
        <authorList>
            <consortium name="DOE Joint Genome Institute"/>
            <consortium name="Mycorrhizal Genomics Consortium"/>
            <person name="Kohler A."/>
            <person name="Kuo A."/>
            <person name="Nagy L.G."/>
            <person name="Floudas D."/>
            <person name="Copeland A."/>
            <person name="Barry K.W."/>
            <person name="Cichocki N."/>
            <person name="Veneault-Fourrey C."/>
            <person name="LaButti K."/>
            <person name="Lindquist E.A."/>
            <person name="Lipzen A."/>
            <person name="Lundell T."/>
            <person name="Morin E."/>
            <person name="Murat C."/>
            <person name="Riley R."/>
            <person name="Ohm R."/>
            <person name="Sun H."/>
            <person name="Tunlid A."/>
            <person name="Henrissat B."/>
            <person name="Grigoriev I.V."/>
            <person name="Hibbett D.S."/>
            <person name="Martin F."/>
        </authorList>
    </citation>
    <scope>NUCLEOTIDE SEQUENCE [LARGE SCALE GENOMIC DNA]</scope>
    <source>
        <strain evidence="3">MUT 4182</strain>
    </source>
</reference>
<gene>
    <name evidence="2" type="ORF">M407DRAFT_247179</name>
</gene>
<dbReference type="Proteomes" id="UP000054248">
    <property type="component" value="Unassembled WGS sequence"/>
</dbReference>
<proteinExistence type="predicted"/>
<name>A0A0C3Q033_9AGAM</name>
<organism evidence="2 3">
    <name type="scientific">Tulasnella calospora MUT 4182</name>
    <dbReference type="NCBI Taxonomy" id="1051891"/>
    <lineage>
        <taxon>Eukaryota</taxon>
        <taxon>Fungi</taxon>
        <taxon>Dikarya</taxon>
        <taxon>Basidiomycota</taxon>
        <taxon>Agaricomycotina</taxon>
        <taxon>Agaricomycetes</taxon>
        <taxon>Cantharellales</taxon>
        <taxon>Tulasnellaceae</taxon>
        <taxon>Tulasnella</taxon>
    </lineage>
</organism>
<dbReference type="EMBL" id="KN823908">
    <property type="protein sequence ID" value="KIO15636.1"/>
    <property type="molecule type" value="Genomic_DNA"/>
</dbReference>
<reference evidence="2 3" key="1">
    <citation type="submission" date="2014-04" db="EMBL/GenBank/DDBJ databases">
        <authorList>
            <consortium name="DOE Joint Genome Institute"/>
            <person name="Kuo A."/>
            <person name="Girlanda M."/>
            <person name="Perotto S."/>
            <person name="Kohler A."/>
            <person name="Nagy L.G."/>
            <person name="Floudas D."/>
            <person name="Copeland A."/>
            <person name="Barry K.W."/>
            <person name="Cichocki N."/>
            <person name="Veneault-Fourrey C."/>
            <person name="LaButti K."/>
            <person name="Lindquist E.A."/>
            <person name="Lipzen A."/>
            <person name="Lundell T."/>
            <person name="Morin E."/>
            <person name="Murat C."/>
            <person name="Sun H."/>
            <person name="Tunlid A."/>
            <person name="Henrissat B."/>
            <person name="Grigoriev I.V."/>
            <person name="Hibbett D.S."/>
            <person name="Martin F."/>
            <person name="Nordberg H.P."/>
            <person name="Cantor M.N."/>
            <person name="Hua S.X."/>
        </authorList>
    </citation>
    <scope>NUCLEOTIDE SEQUENCE [LARGE SCALE GENOMIC DNA]</scope>
    <source>
        <strain evidence="2 3">MUT 4182</strain>
    </source>
</reference>
<sequence length="86" mass="9327">MDSSIVGGPKWECCRTEPFVIPSYGLTVDGTKEAGDGTEEAGDGTEEARKGAKEAREKTKAALRIVLEMLLHWTCEERATIVQNAS</sequence>
<dbReference type="AlphaFoldDB" id="A0A0C3Q033"/>
<feature type="region of interest" description="Disordered" evidence="1">
    <location>
        <begin position="26"/>
        <end position="55"/>
    </location>
</feature>
<evidence type="ECO:0000256" key="1">
    <source>
        <dbReference type="SAM" id="MobiDB-lite"/>
    </source>
</evidence>
<feature type="compositionally biased region" description="Basic and acidic residues" evidence="1">
    <location>
        <begin position="46"/>
        <end position="55"/>
    </location>
</feature>